<accession>A0ABS6Z608</accession>
<feature type="region of interest" description="Disordered" evidence="1">
    <location>
        <begin position="144"/>
        <end position="240"/>
    </location>
</feature>
<dbReference type="Proteomes" id="UP000812013">
    <property type="component" value="Unassembled WGS sequence"/>
</dbReference>
<dbReference type="RefSeq" id="WP_219667668.1">
    <property type="nucleotide sequence ID" value="NZ_WTFF01000093.1"/>
</dbReference>
<dbReference type="EMBL" id="WTFF01000093">
    <property type="protein sequence ID" value="MBW5483205.1"/>
    <property type="molecule type" value="Genomic_DNA"/>
</dbReference>
<name>A0ABS6Z608_9ACTN</name>
<protein>
    <submittedName>
        <fullName evidence="2">Uncharacterized protein</fullName>
    </submittedName>
</protein>
<reference evidence="2 3" key="1">
    <citation type="submission" date="2019-12" db="EMBL/GenBank/DDBJ databases">
        <title>Genome sequence of Streptomyces bambusae.</title>
        <authorList>
            <person name="Bansal K."/>
            <person name="Choksket S."/>
            <person name="Korpole S."/>
            <person name="Patil P.B."/>
        </authorList>
    </citation>
    <scope>NUCLEOTIDE SEQUENCE [LARGE SCALE GENOMIC DNA]</scope>
    <source>
        <strain evidence="2 3">SK60</strain>
    </source>
</reference>
<evidence type="ECO:0000313" key="3">
    <source>
        <dbReference type="Proteomes" id="UP000812013"/>
    </source>
</evidence>
<sequence>MGCQTLRLGCGQSAMSRGGRMSVHGAPEESVSAGYWIDAFCLSVLADRHERHGEAFHFARQKAQRAGSGLPTDELIAGLTAYVLGDLDDDEQDFPPSGADRLAAVEAALVRVGERSAAAEGQPDGLTDGQQAAADLPHTLGLRAVRAHRRRPGRLPHRAGRSAAPGEGARGPGSTARHSASTAPGRAGRAGPPPRGPAGGRRLRLPAVRPGHRLRGRGPRVAEYGRDRRVDAAAAEQVPV</sequence>
<organism evidence="2 3">
    <name type="scientific">Streptomyces bambusae</name>
    <dbReference type="NCBI Taxonomy" id="1550616"/>
    <lineage>
        <taxon>Bacteria</taxon>
        <taxon>Bacillati</taxon>
        <taxon>Actinomycetota</taxon>
        <taxon>Actinomycetes</taxon>
        <taxon>Kitasatosporales</taxon>
        <taxon>Streptomycetaceae</taxon>
        <taxon>Streptomyces</taxon>
    </lineage>
</organism>
<feature type="compositionally biased region" description="Basic residues" evidence="1">
    <location>
        <begin position="145"/>
        <end position="160"/>
    </location>
</feature>
<keyword evidence="3" id="KW-1185">Reference proteome</keyword>
<proteinExistence type="predicted"/>
<evidence type="ECO:0000313" key="2">
    <source>
        <dbReference type="EMBL" id="MBW5483205.1"/>
    </source>
</evidence>
<comment type="caution">
    <text evidence="2">The sequence shown here is derived from an EMBL/GenBank/DDBJ whole genome shotgun (WGS) entry which is preliminary data.</text>
</comment>
<evidence type="ECO:0000256" key="1">
    <source>
        <dbReference type="SAM" id="MobiDB-lite"/>
    </source>
</evidence>
<gene>
    <name evidence="2" type="ORF">GPJ59_15235</name>
</gene>